<sequence>MEGILTSTENAYNIEDLKNQKKSIELKIKSEKKKISIIKENPELASFISSSANNLDFKNTSQRLSQLHKNIADLKKQRNREENRKLKLINLVAELRSLNRNLKEGNVICSDCGSEKIIFANKEFEFEVSNDYVRKNILKSIEENILIKEESVTEYNDEILKEQEQIKSLLQNSSTDAKNYILFQDSIIDSKDIDKIVVGLQQEFAEIQKMIDKNESKIVSDKDAQRNILYSILKEMRRYYDRIDPDGTLVFEDLFTKNKETYSGSEEQEYYFCKILALNNILRHNYPIIIDSFREGELSSNKETLMIQEFIKLNKQVILTSTLKNEEYISEKYFNQKEINVLDYSKVEDSKILQPDFAVEFNEIVEKFNIQP</sequence>
<comment type="caution">
    <text evidence="2">The sequence shown here is derived from an EMBL/GenBank/DDBJ whole genome shotgun (WGS) entry which is preliminary data.</text>
</comment>
<feature type="coiled-coil region" evidence="1">
    <location>
        <begin position="14"/>
        <end position="91"/>
    </location>
</feature>
<proteinExistence type="predicted"/>
<dbReference type="Proteomes" id="UP000635665">
    <property type="component" value="Unassembled WGS sequence"/>
</dbReference>
<evidence type="ECO:0000313" key="2">
    <source>
        <dbReference type="EMBL" id="MBI6120118.1"/>
    </source>
</evidence>
<dbReference type="EMBL" id="JAEHNY010000006">
    <property type="protein sequence ID" value="MBI6120118.1"/>
    <property type="molecule type" value="Genomic_DNA"/>
</dbReference>
<gene>
    <name evidence="2" type="ORF">I6U50_08795</name>
</gene>
<dbReference type="RefSeq" id="WP_198638567.1">
    <property type="nucleotide sequence ID" value="NZ_JAEHNY010000006.1"/>
</dbReference>
<name>A0ABS0TGD6_9FLAO</name>
<feature type="coiled-coil region" evidence="1">
    <location>
        <begin position="138"/>
        <end position="172"/>
    </location>
</feature>
<accession>A0ABS0TGD6</accession>
<reference evidence="2 3" key="1">
    <citation type="submission" date="2020-12" db="EMBL/GenBank/DDBJ databases">
        <title>Salegentibacter orientalis sp. nov., isolated from costal sediment.</title>
        <authorList>
            <person name="Lian F.-B."/>
        </authorList>
    </citation>
    <scope>NUCLEOTIDE SEQUENCE [LARGE SCALE GENOMIC DNA]</scope>
    <source>
        <strain evidence="2 3">F60176</strain>
    </source>
</reference>
<keyword evidence="3" id="KW-1185">Reference proteome</keyword>
<keyword evidence="1" id="KW-0175">Coiled coil</keyword>
<evidence type="ECO:0000313" key="3">
    <source>
        <dbReference type="Proteomes" id="UP000635665"/>
    </source>
</evidence>
<evidence type="ECO:0000256" key="1">
    <source>
        <dbReference type="SAM" id="Coils"/>
    </source>
</evidence>
<organism evidence="2 3">
    <name type="scientific">Salegentibacter maritimus</name>
    <dbReference type="NCBI Taxonomy" id="2794347"/>
    <lineage>
        <taxon>Bacteria</taxon>
        <taxon>Pseudomonadati</taxon>
        <taxon>Bacteroidota</taxon>
        <taxon>Flavobacteriia</taxon>
        <taxon>Flavobacteriales</taxon>
        <taxon>Flavobacteriaceae</taxon>
        <taxon>Salegentibacter</taxon>
    </lineage>
</organism>
<protein>
    <submittedName>
        <fullName evidence="2">Uncharacterized protein</fullName>
    </submittedName>
</protein>